<organism evidence="1 2">
    <name type="scientific">Penicillium nordicum</name>
    <dbReference type="NCBI Taxonomy" id="229535"/>
    <lineage>
        <taxon>Eukaryota</taxon>
        <taxon>Fungi</taxon>
        <taxon>Dikarya</taxon>
        <taxon>Ascomycota</taxon>
        <taxon>Pezizomycotina</taxon>
        <taxon>Eurotiomycetes</taxon>
        <taxon>Eurotiomycetidae</taxon>
        <taxon>Eurotiales</taxon>
        <taxon>Aspergillaceae</taxon>
        <taxon>Penicillium</taxon>
    </lineage>
</organism>
<reference evidence="1 2" key="1">
    <citation type="submission" date="2015-08" db="EMBL/GenBank/DDBJ databases">
        <title>Genome sequencing of Penicillium nordicum.</title>
        <authorList>
            <person name="Nguyen H.D."/>
            <person name="Seifert K.A."/>
        </authorList>
    </citation>
    <scope>NUCLEOTIDE SEQUENCE [LARGE SCALE GENOMIC DNA]</scope>
    <source>
        <strain evidence="1 2">DAOMC 185683</strain>
    </source>
</reference>
<evidence type="ECO:0000313" key="2">
    <source>
        <dbReference type="Proteomes" id="UP000037696"/>
    </source>
</evidence>
<comment type="caution">
    <text evidence="1">The sequence shown here is derived from an EMBL/GenBank/DDBJ whole genome shotgun (WGS) entry which is preliminary data.</text>
</comment>
<dbReference type="AlphaFoldDB" id="A0A0M8NW49"/>
<keyword evidence="2" id="KW-1185">Reference proteome</keyword>
<sequence>MNYCNHPIPIFALSTCGSFWSTFLDPDPLSLNRCVGKLDPVEVLGTPAGLDNGYGTLRQHAQHQHGLWMGCTQY</sequence>
<evidence type="ECO:0000313" key="1">
    <source>
        <dbReference type="EMBL" id="KOS40018.1"/>
    </source>
</evidence>
<protein>
    <submittedName>
        <fullName evidence="1">Uncharacterized protein</fullName>
    </submittedName>
</protein>
<name>A0A0M8NW49_9EURO</name>
<dbReference type="EMBL" id="LHQQ01000179">
    <property type="protein sequence ID" value="KOS40018.1"/>
    <property type="molecule type" value="Genomic_DNA"/>
</dbReference>
<gene>
    <name evidence="1" type="ORF">ACN38_g9109</name>
</gene>
<dbReference type="OrthoDB" id="10382746at2759"/>
<dbReference type="Proteomes" id="UP000037696">
    <property type="component" value="Unassembled WGS sequence"/>
</dbReference>
<proteinExistence type="predicted"/>
<accession>A0A0M8NW49</accession>